<keyword evidence="3" id="KW-1185">Reference proteome</keyword>
<evidence type="ECO:0000313" key="3">
    <source>
        <dbReference type="Proteomes" id="UP000419144"/>
    </source>
</evidence>
<organism evidence="2 3">
    <name type="scientific">Leishmania tarentolae</name>
    <name type="common">Sauroleishmania tarentolae</name>
    <dbReference type="NCBI Taxonomy" id="5689"/>
    <lineage>
        <taxon>Eukaryota</taxon>
        <taxon>Discoba</taxon>
        <taxon>Euglenozoa</taxon>
        <taxon>Kinetoplastea</taxon>
        <taxon>Metakinetoplastina</taxon>
        <taxon>Trypanosomatida</taxon>
        <taxon>Trypanosomatidae</taxon>
        <taxon>Leishmaniinae</taxon>
        <taxon>Leishmania</taxon>
        <taxon>lizard Leishmania</taxon>
    </lineage>
</organism>
<sequence length="497" mass="55917">MKAVHAMERLRLLSLSFSLSWYLGEKKTSLSHPPHTRTHACMHTYTHPEPDPIKKLAGARPPCGKLLKQTHGTMSESKQTLKGLKDKPHHVTISPEDWLAATHGRIMPLKDLYGVSCRQVSRAIRRGDVENRTFRIKHIAPRYLSHEELLDFGNLKRISRERNLDYIAVLEARRNLKKSQAVRTGIRSVPPALPLDMGGAVARVLTTRVTPCFGLHLIVNVQSEDVEQQSAPPVPTDVAVRAHLARLPLPVLHRFISNLCEVRSAWKRDLLAPSAATAAQEQALLGRESINVLLYHVCLWQRRYPLELLSAVLSFYDAHKPLFAPATPESSSAPSQLESLLEEVHYLQYPDLSDVPGLIRCDVFMTYPHMPLEEQRELMHKIAAAVAHREPACSLQRHSRSTETEKECATDNLLRHSHTPPDPQLLLRAFVVDSTVLIPERFCTAMSTAKYHEMRAAFERHKHDGVRRLAMQDYGRAATESTPLPPLQPAPLSAPPS</sequence>
<dbReference type="EMBL" id="BLBS01000012">
    <property type="protein sequence ID" value="GET86577.1"/>
    <property type="molecule type" value="Genomic_DNA"/>
</dbReference>
<gene>
    <name evidence="2" type="ORF">LtaPh_1014800</name>
</gene>
<comment type="caution">
    <text evidence="2">The sequence shown here is derived from an EMBL/GenBank/DDBJ whole genome shotgun (WGS) entry which is preliminary data.</text>
</comment>
<dbReference type="VEuPathDB" id="TriTrypDB:LtaPh_1014800"/>
<reference evidence="2" key="1">
    <citation type="submission" date="2019-11" db="EMBL/GenBank/DDBJ databases">
        <title>Leishmania tarentolae CDS.</title>
        <authorList>
            <person name="Goto Y."/>
            <person name="Yamagishi J."/>
        </authorList>
    </citation>
    <scope>NUCLEOTIDE SEQUENCE [LARGE SCALE GENOMIC DNA]</scope>
    <source>
        <strain evidence="2">Parrot Tar II</strain>
    </source>
</reference>
<accession>A0A640KFQ4</accession>
<feature type="region of interest" description="Disordered" evidence="1">
    <location>
        <begin position="478"/>
        <end position="497"/>
    </location>
</feature>
<proteinExistence type="predicted"/>
<evidence type="ECO:0000313" key="2">
    <source>
        <dbReference type="EMBL" id="GET86577.1"/>
    </source>
</evidence>
<name>A0A640KFQ4_LEITA</name>
<dbReference type="Proteomes" id="UP000419144">
    <property type="component" value="Unassembled WGS sequence"/>
</dbReference>
<dbReference type="OrthoDB" id="248563at2759"/>
<protein>
    <submittedName>
        <fullName evidence="2">Uncharacterized protein</fullName>
    </submittedName>
</protein>
<feature type="compositionally biased region" description="Pro residues" evidence="1">
    <location>
        <begin position="483"/>
        <end position="497"/>
    </location>
</feature>
<dbReference type="AlphaFoldDB" id="A0A640KFQ4"/>
<evidence type="ECO:0000256" key="1">
    <source>
        <dbReference type="SAM" id="MobiDB-lite"/>
    </source>
</evidence>